<evidence type="ECO:0000256" key="2">
    <source>
        <dbReference type="ARBA" id="ARBA00022692"/>
    </source>
</evidence>
<dbReference type="PANTHER" id="PTHR43701">
    <property type="entry name" value="MEMBRANE TRANSPORTER PROTEIN MJ0441-RELATED"/>
    <property type="match status" value="1"/>
</dbReference>
<dbReference type="InterPro" id="IPR051598">
    <property type="entry name" value="TSUP/Inactive_protease-like"/>
</dbReference>
<dbReference type="AlphaFoldDB" id="A0A396RPI9"/>
<feature type="transmembrane region" description="Helical" evidence="5">
    <location>
        <begin position="112"/>
        <end position="130"/>
    </location>
</feature>
<name>A0A396RPI9_9SPHN</name>
<organism evidence="6 7">
    <name type="scientific">Sphingomonas gilva</name>
    <dbReference type="NCBI Taxonomy" id="2305907"/>
    <lineage>
        <taxon>Bacteria</taxon>
        <taxon>Pseudomonadati</taxon>
        <taxon>Pseudomonadota</taxon>
        <taxon>Alphaproteobacteria</taxon>
        <taxon>Sphingomonadales</taxon>
        <taxon>Sphingomonadaceae</taxon>
        <taxon>Sphingomonas</taxon>
    </lineage>
</organism>
<dbReference type="GO" id="GO:0005886">
    <property type="term" value="C:plasma membrane"/>
    <property type="evidence" value="ECO:0007669"/>
    <property type="project" value="UniProtKB-SubCell"/>
</dbReference>
<evidence type="ECO:0000256" key="1">
    <source>
        <dbReference type="ARBA" id="ARBA00004141"/>
    </source>
</evidence>
<keyword evidence="3 5" id="KW-1133">Transmembrane helix</keyword>
<comment type="similarity">
    <text evidence="5">Belongs to the 4-toluene sulfonate uptake permease (TSUP) (TC 2.A.102) family.</text>
</comment>
<keyword evidence="4 5" id="KW-0472">Membrane</keyword>
<dbReference type="Pfam" id="PF01925">
    <property type="entry name" value="TauE"/>
    <property type="match status" value="1"/>
</dbReference>
<comment type="subcellular location">
    <subcellularLocation>
        <location evidence="5">Cell membrane</location>
        <topology evidence="5">Multi-pass membrane protein</topology>
    </subcellularLocation>
    <subcellularLocation>
        <location evidence="1">Membrane</location>
        <topology evidence="1">Multi-pass membrane protein</topology>
    </subcellularLocation>
</comment>
<feature type="transmembrane region" description="Helical" evidence="5">
    <location>
        <begin position="205"/>
        <end position="228"/>
    </location>
</feature>
<feature type="transmembrane region" description="Helical" evidence="5">
    <location>
        <begin position="240"/>
        <end position="259"/>
    </location>
</feature>
<feature type="transmembrane region" description="Helical" evidence="5">
    <location>
        <begin position="171"/>
        <end position="199"/>
    </location>
</feature>
<keyword evidence="2 5" id="KW-0812">Transmembrane</keyword>
<sequence length="304" mass="31478">MDIYLPIANLSVNALVIIGLGGLVGLLSGMFGVGGGFLTTPLLIFYGIPPTVAAASASTQVTGASVSGVFAHLQRKGVDFHMGGVMVAGGVLGSLIGAGIFSLLQASGQIDTVILVLYVLMLGGVGGLMLKEALQAVGAVRRGTPVAAKKRRHHPLVAALPLRWRFYRSGLYISPLAPLILGVLTGILTMLLGVGGGFIMVPAMLYLLGMGTQVVVGTSLFQILFVTMAATMVHATTTKAVDIVLAALLLIGSVIGAQLGARLARRVKPEYLRLALAAVVLVVAFRLALGLGWRPDEIYTVIAE</sequence>
<feature type="transmembrane region" description="Helical" evidence="5">
    <location>
        <begin position="53"/>
        <end position="73"/>
    </location>
</feature>
<feature type="transmembrane region" description="Helical" evidence="5">
    <location>
        <begin position="12"/>
        <end position="33"/>
    </location>
</feature>
<keyword evidence="7" id="KW-1185">Reference proteome</keyword>
<feature type="transmembrane region" description="Helical" evidence="5">
    <location>
        <begin position="271"/>
        <end position="289"/>
    </location>
</feature>
<comment type="caution">
    <text evidence="6">The sequence shown here is derived from an EMBL/GenBank/DDBJ whole genome shotgun (WGS) entry which is preliminary data.</text>
</comment>
<evidence type="ECO:0000256" key="3">
    <source>
        <dbReference type="ARBA" id="ARBA00022989"/>
    </source>
</evidence>
<dbReference type="EMBL" id="QWLV01000003">
    <property type="protein sequence ID" value="RHW17736.1"/>
    <property type="molecule type" value="Genomic_DNA"/>
</dbReference>
<evidence type="ECO:0000256" key="4">
    <source>
        <dbReference type="ARBA" id="ARBA00023136"/>
    </source>
</evidence>
<dbReference type="InterPro" id="IPR002781">
    <property type="entry name" value="TM_pro_TauE-like"/>
</dbReference>
<dbReference type="PANTHER" id="PTHR43701:SF12">
    <property type="entry name" value="MEMBRANE TRANSPORTER PROTEIN YTNM-RELATED"/>
    <property type="match status" value="1"/>
</dbReference>
<keyword evidence="5" id="KW-1003">Cell membrane</keyword>
<dbReference type="RefSeq" id="WP_118864001.1">
    <property type="nucleotide sequence ID" value="NZ_QWLV01000003.1"/>
</dbReference>
<evidence type="ECO:0000313" key="6">
    <source>
        <dbReference type="EMBL" id="RHW17736.1"/>
    </source>
</evidence>
<reference evidence="6 7" key="1">
    <citation type="submission" date="2018-08" db="EMBL/GenBank/DDBJ databases">
        <title>The multiple taxonomic identification of Sphingomonas gilva.</title>
        <authorList>
            <person name="Zhu D."/>
            <person name="Zheng S."/>
        </authorList>
    </citation>
    <scope>NUCLEOTIDE SEQUENCE [LARGE SCALE GENOMIC DNA]</scope>
    <source>
        <strain evidence="6 7">ZDH117</strain>
    </source>
</reference>
<dbReference type="Proteomes" id="UP000266693">
    <property type="component" value="Unassembled WGS sequence"/>
</dbReference>
<evidence type="ECO:0000256" key="5">
    <source>
        <dbReference type="RuleBase" id="RU363041"/>
    </source>
</evidence>
<accession>A0A396RPI9</accession>
<proteinExistence type="inferred from homology"/>
<evidence type="ECO:0000313" key="7">
    <source>
        <dbReference type="Proteomes" id="UP000266693"/>
    </source>
</evidence>
<protein>
    <recommendedName>
        <fullName evidence="5">Probable membrane transporter protein</fullName>
    </recommendedName>
</protein>
<dbReference type="OrthoDB" id="9779078at2"/>
<feature type="transmembrane region" description="Helical" evidence="5">
    <location>
        <begin position="85"/>
        <end position="106"/>
    </location>
</feature>
<gene>
    <name evidence="6" type="ORF">D1610_09930</name>
</gene>